<dbReference type="Proteomes" id="UP000464086">
    <property type="component" value="Chromosome"/>
</dbReference>
<accession>A0A6P1GC62</accession>
<proteinExistence type="predicted"/>
<name>A0A6P1GC62_SPHYA</name>
<sequence>MNVTATKPRLNIRFRDAHVNTSGWAEQFVRSALRVMREQAEEDFTPLADALTDATRWASSVSAIKRHPAFTALVAMGKPAAVKIIERLRAGDIRVQWFPILKAITHADPVPADKRGNLPEMAHAWVLWAERRAP</sequence>
<reference evidence="1 2" key="1">
    <citation type="submission" date="2019-12" db="EMBL/GenBank/DDBJ databases">
        <title>Functional and genomic insights into the Sphingobium yanoikuyae YC-JY1, a bacterium efficiently degrading bisphenol A.</title>
        <authorList>
            <person name="Jia Y."/>
            <person name="Li X."/>
            <person name="Wang J."/>
            <person name="Eltoukhy A."/>
            <person name="Lamraoui I."/>
            <person name="Yan Y."/>
        </authorList>
    </citation>
    <scope>NUCLEOTIDE SEQUENCE [LARGE SCALE GENOMIC DNA]</scope>
    <source>
        <strain evidence="1 2">YC-JY1</strain>
    </source>
</reference>
<evidence type="ECO:0000313" key="2">
    <source>
        <dbReference type="Proteomes" id="UP000464086"/>
    </source>
</evidence>
<evidence type="ECO:0000313" key="1">
    <source>
        <dbReference type="EMBL" id="QHD65753.1"/>
    </source>
</evidence>
<dbReference type="RefSeq" id="WP_159365381.1">
    <property type="nucleotide sequence ID" value="NZ_CP047218.1"/>
</dbReference>
<gene>
    <name evidence="1" type="ORF">GS397_00820</name>
</gene>
<organism evidence="1 2">
    <name type="scientific">Sphingobium yanoikuyae</name>
    <name type="common">Sphingomonas yanoikuyae</name>
    <dbReference type="NCBI Taxonomy" id="13690"/>
    <lineage>
        <taxon>Bacteria</taxon>
        <taxon>Pseudomonadati</taxon>
        <taxon>Pseudomonadota</taxon>
        <taxon>Alphaproteobacteria</taxon>
        <taxon>Sphingomonadales</taxon>
        <taxon>Sphingomonadaceae</taxon>
        <taxon>Sphingobium</taxon>
    </lineage>
</organism>
<dbReference type="EMBL" id="CP047218">
    <property type="protein sequence ID" value="QHD65753.1"/>
    <property type="molecule type" value="Genomic_DNA"/>
</dbReference>
<protein>
    <submittedName>
        <fullName evidence="1">Uncharacterized protein</fullName>
    </submittedName>
</protein>
<dbReference type="AlphaFoldDB" id="A0A6P1GC62"/>